<reference evidence="1 2" key="1">
    <citation type="submission" date="2024-01" db="EMBL/GenBank/DDBJ databases">
        <authorList>
            <person name="Guinet B."/>
        </authorList>
    </citation>
    <scope>NUCLEOTIDE SEQUENCE [LARGE SCALE GENOMIC DNA]</scope>
</reference>
<accession>A0ABC8QPV1</accession>
<keyword evidence="2" id="KW-1185">Reference proteome</keyword>
<comment type="caution">
    <text evidence="1">The sequence shown here is derived from an EMBL/GenBank/DDBJ whole genome shotgun (WGS) entry which is preliminary data.</text>
</comment>
<dbReference type="Proteomes" id="UP001642380">
    <property type="component" value="Unassembled WGS sequence"/>
</dbReference>
<evidence type="ECO:0000313" key="1">
    <source>
        <dbReference type="EMBL" id="CAJ2002147.1"/>
    </source>
</evidence>
<proteinExistence type="predicted"/>
<protein>
    <submittedName>
        <fullName evidence="1">Uncharacterized protein</fullName>
    </submittedName>
</protein>
<organism evidence="1 2">
    <name type="scientific">Cotesia congregata filamentous virus 1</name>
    <dbReference type="NCBI Taxonomy" id="3064291"/>
    <lineage>
        <taxon>Viruses</taxon>
        <taxon>Viruses incertae sedis</taxon>
        <taxon>Naldaviricetes</taxon>
        <taxon>Lefavirales</taxon>
        <taxon>Filamentoviridae</taxon>
        <taxon>Betafilamentovirus</taxon>
        <taxon>Betafilamentovirus cocongregatae</taxon>
    </lineage>
</organism>
<sequence>MGFHPRTPAPHPLTYVPYINGGALARDFTLSVVLYLRGESVRSSRRPQSEIKK</sequence>
<evidence type="ECO:0000313" key="2">
    <source>
        <dbReference type="Proteomes" id="UP001642380"/>
    </source>
</evidence>
<gene>
    <name evidence="1" type="ORF">CCFV1_ORF101</name>
</gene>
<name>A0ABC8QPV1_9VIRU</name>
<dbReference type="EMBL" id="CAUOPR010000001">
    <property type="protein sequence ID" value="CAJ2002147.1"/>
    <property type="molecule type" value="Genomic_DNA"/>
</dbReference>